<sequence>MHKSVRNCSILLFSVLAMLSLFGSACGTNTRTAAKTSGIIAPESQQIFRWGILGSTDFTTLDPALATDAADVAAIQTIFTGLVQFNDKGDIKPQLAASYQVSPDGLMYTFNLKPNLKFSDGKPLTASDVAYSINRALDPKLQSPVSSYLSLIKDSDAMVTGKIKTLINDSLIVKDPQTIAIVIRQPVAYFLQTLAYPVSYVVEKSIVEKYGKNWTDHLNEGGGAGPFKVAKYSHTVGLDMVPNTEYYGAQPKLKQLEMHMTGQPEAAYNAYVSGQLDYSGIPNGKLDEALKRPDHVHVPVLALRMIQMNYLTKPFDNLKVRQAFDISLDRDLLAKTLFRGLVIPSNRFIPEGMYGANPAQVKGPDGTTSTAGNANMARKLLQEGLKEEGYSSVTALPTITFTETNATNSLKRANALIDQWKTVLGVNIKVNAVDAQTYSKLLHDNTGKTGLQMWDYAWQADFPDPHDWLNVFFGKGELQNNMNYGQNNSPMAKDQQAIQAELQKADYMLDKDARAKKYNELEQKLSTEAAWISMYQTAADAMLSPHVHGYSNNPLGVIDPEDWGDIYITQ</sequence>
<protein>
    <submittedName>
        <fullName evidence="7">Peptide ABC transporter substrate-binding protein</fullName>
    </submittedName>
</protein>
<comment type="similarity">
    <text evidence="2">Belongs to the bacterial solute-binding protein 5 family.</text>
</comment>
<dbReference type="Gene3D" id="3.90.76.10">
    <property type="entry name" value="Dipeptide-binding Protein, Domain 1"/>
    <property type="match status" value="1"/>
</dbReference>
<dbReference type="InterPro" id="IPR030678">
    <property type="entry name" value="Peptide/Ni-bd"/>
</dbReference>
<feature type="domain" description="Solute-binding protein family 5" evidence="6">
    <location>
        <begin position="91"/>
        <end position="477"/>
    </location>
</feature>
<evidence type="ECO:0000259" key="6">
    <source>
        <dbReference type="Pfam" id="PF00496"/>
    </source>
</evidence>
<evidence type="ECO:0000313" key="8">
    <source>
        <dbReference type="Proteomes" id="UP000635565"/>
    </source>
</evidence>
<keyword evidence="4 5" id="KW-0732">Signal</keyword>
<dbReference type="Gene3D" id="3.10.105.10">
    <property type="entry name" value="Dipeptide-binding Protein, Domain 3"/>
    <property type="match status" value="1"/>
</dbReference>
<dbReference type="PIRSF" id="PIRSF002741">
    <property type="entry name" value="MppA"/>
    <property type="match status" value="1"/>
</dbReference>
<reference evidence="7 8" key="1">
    <citation type="journal article" date="2021" name="Int. J. Syst. Evol. Microbiol.">
        <title>Reticulibacter mediterranei gen. nov., sp. nov., within the new family Reticulibacteraceae fam. nov., and Ktedonospora formicarum gen. nov., sp. nov., Ktedonobacter robiniae sp. nov., Dictyobacter formicarum sp. nov. and Dictyobacter arantiisoli sp. nov., belonging to the class Ktedonobacteria.</title>
        <authorList>
            <person name="Yabe S."/>
            <person name="Zheng Y."/>
            <person name="Wang C.M."/>
            <person name="Sakai Y."/>
            <person name="Abe K."/>
            <person name="Yokota A."/>
            <person name="Donadio S."/>
            <person name="Cavaletti L."/>
            <person name="Monciardini P."/>
        </authorList>
    </citation>
    <scope>NUCLEOTIDE SEQUENCE [LARGE SCALE GENOMIC DNA]</scope>
    <source>
        <strain evidence="7 8">SOSP1-9</strain>
    </source>
</reference>
<dbReference type="RefSeq" id="WP_201359754.1">
    <property type="nucleotide sequence ID" value="NZ_BNJJ01000001.1"/>
</dbReference>
<name>A0ABQ3V8C2_9CHLR</name>
<dbReference type="SUPFAM" id="SSF53850">
    <property type="entry name" value="Periplasmic binding protein-like II"/>
    <property type="match status" value="1"/>
</dbReference>
<dbReference type="Gene3D" id="3.40.190.10">
    <property type="entry name" value="Periplasmic binding protein-like II"/>
    <property type="match status" value="1"/>
</dbReference>
<evidence type="ECO:0000256" key="1">
    <source>
        <dbReference type="ARBA" id="ARBA00004196"/>
    </source>
</evidence>
<evidence type="ECO:0000256" key="2">
    <source>
        <dbReference type="ARBA" id="ARBA00005695"/>
    </source>
</evidence>
<evidence type="ECO:0000256" key="3">
    <source>
        <dbReference type="ARBA" id="ARBA00022448"/>
    </source>
</evidence>
<dbReference type="PROSITE" id="PS51257">
    <property type="entry name" value="PROKAR_LIPOPROTEIN"/>
    <property type="match status" value="1"/>
</dbReference>
<dbReference type="PANTHER" id="PTHR30290:SF10">
    <property type="entry name" value="PERIPLASMIC OLIGOPEPTIDE-BINDING PROTEIN-RELATED"/>
    <property type="match status" value="1"/>
</dbReference>
<feature type="chain" id="PRO_5046536862" evidence="5">
    <location>
        <begin position="26"/>
        <end position="570"/>
    </location>
</feature>
<comment type="caution">
    <text evidence="7">The sequence shown here is derived from an EMBL/GenBank/DDBJ whole genome shotgun (WGS) entry which is preliminary data.</text>
</comment>
<organism evidence="7 8">
    <name type="scientific">Dictyobacter formicarum</name>
    <dbReference type="NCBI Taxonomy" id="2778368"/>
    <lineage>
        <taxon>Bacteria</taxon>
        <taxon>Bacillati</taxon>
        <taxon>Chloroflexota</taxon>
        <taxon>Ktedonobacteria</taxon>
        <taxon>Ktedonobacterales</taxon>
        <taxon>Dictyobacteraceae</taxon>
        <taxon>Dictyobacter</taxon>
    </lineage>
</organism>
<evidence type="ECO:0000256" key="4">
    <source>
        <dbReference type="ARBA" id="ARBA00022729"/>
    </source>
</evidence>
<evidence type="ECO:0000256" key="5">
    <source>
        <dbReference type="SAM" id="SignalP"/>
    </source>
</evidence>
<dbReference type="Proteomes" id="UP000635565">
    <property type="component" value="Unassembled WGS sequence"/>
</dbReference>
<dbReference type="InterPro" id="IPR039424">
    <property type="entry name" value="SBP_5"/>
</dbReference>
<feature type="signal peptide" evidence="5">
    <location>
        <begin position="1"/>
        <end position="25"/>
    </location>
</feature>
<dbReference type="EMBL" id="BNJJ01000001">
    <property type="protein sequence ID" value="GHO82044.1"/>
    <property type="molecule type" value="Genomic_DNA"/>
</dbReference>
<evidence type="ECO:0000313" key="7">
    <source>
        <dbReference type="EMBL" id="GHO82044.1"/>
    </source>
</evidence>
<dbReference type="PANTHER" id="PTHR30290">
    <property type="entry name" value="PERIPLASMIC BINDING COMPONENT OF ABC TRANSPORTER"/>
    <property type="match status" value="1"/>
</dbReference>
<dbReference type="CDD" id="cd08504">
    <property type="entry name" value="PBP2_OppA"/>
    <property type="match status" value="1"/>
</dbReference>
<proteinExistence type="inferred from homology"/>
<keyword evidence="8" id="KW-1185">Reference proteome</keyword>
<dbReference type="Pfam" id="PF00496">
    <property type="entry name" value="SBP_bac_5"/>
    <property type="match status" value="1"/>
</dbReference>
<comment type="subcellular location">
    <subcellularLocation>
        <location evidence="1">Cell envelope</location>
    </subcellularLocation>
</comment>
<accession>A0ABQ3V8C2</accession>
<gene>
    <name evidence="7" type="primary">oppA_1</name>
    <name evidence="7" type="ORF">KSZ_00500</name>
</gene>
<dbReference type="InterPro" id="IPR000914">
    <property type="entry name" value="SBP_5_dom"/>
</dbReference>
<keyword evidence="3" id="KW-0813">Transport</keyword>